<gene>
    <name evidence="5" type="ORF">TPC1_14761</name>
</gene>
<dbReference type="HAMAP" id="MF_00320">
    <property type="entry name" value="RNApol_arch_Rpo3"/>
    <property type="match status" value="1"/>
</dbReference>
<dbReference type="AlphaFoldDB" id="A0A146K8E5"/>
<dbReference type="InterPro" id="IPR036603">
    <property type="entry name" value="RBP11-like"/>
</dbReference>
<reference evidence="5" key="1">
    <citation type="submission" date="2015-07" db="EMBL/GenBank/DDBJ databases">
        <title>Adaptation to a free-living lifestyle via gene acquisitions in the diplomonad Trepomonas sp. PC1.</title>
        <authorList>
            <person name="Xu F."/>
            <person name="Jerlstrom-Hultqvist J."/>
            <person name="Kolisko M."/>
            <person name="Simpson A.G.B."/>
            <person name="Roger A.J."/>
            <person name="Svard S.G."/>
            <person name="Andersson J.O."/>
        </authorList>
    </citation>
    <scope>NUCLEOTIDE SEQUENCE</scope>
    <source>
        <strain evidence="5">PC1</strain>
    </source>
</reference>
<dbReference type="NCBIfam" id="NF001988">
    <property type="entry name" value="PRK00783.1"/>
    <property type="match status" value="1"/>
</dbReference>
<dbReference type="PANTHER" id="PTHR11800:SF13">
    <property type="entry name" value="DNA-DIRECTED RNA POLYMERASES I AND III SUBUNIT RPAC1"/>
    <property type="match status" value="1"/>
</dbReference>
<dbReference type="PANTHER" id="PTHR11800">
    <property type="entry name" value="DNA-DIRECTED RNA POLYMERASE"/>
    <property type="match status" value="1"/>
</dbReference>
<dbReference type="EMBL" id="GDID01003523">
    <property type="protein sequence ID" value="JAP93083.1"/>
    <property type="molecule type" value="Transcribed_RNA"/>
</dbReference>
<dbReference type="GO" id="GO:0006351">
    <property type="term" value="P:DNA-templated transcription"/>
    <property type="evidence" value="ECO:0007669"/>
    <property type="project" value="InterPro"/>
</dbReference>
<dbReference type="InterPro" id="IPR011262">
    <property type="entry name" value="DNA-dir_RNA_pol_insert"/>
</dbReference>
<evidence type="ECO:0000256" key="2">
    <source>
        <dbReference type="ARBA" id="ARBA00023163"/>
    </source>
</evidence>
<dbReference type="Gene3D" id="3.30.1360.10">
    <property type="entry name" value="RNA polymerase, RBP11-like subunit"/>
    <property type="match status" value="1"/>
</dbReference>
<dbReference type="Pfam" id="PF01000">
    <property type="entry name" value="RNA_pol_A_bac"/>
    <property type="match status" value="1"/>
</dbReference>
<dbReference type="InterPro" id="IPR022842">
    <property type="entry name" value="RNAP_Rpo3/Rpb3/RPAC1"/>
</dbReference>
<organism evidence="5">
    <name type="scientific">Trepomonas sp. PC1</name>
    <dbReference type="NCBI Taxonomy" id="1076344"/>
    <lineage>
        <taxon>Eukaryota</taxon>
        <taxon>Metamonada</taxon>
        <taxon>Diplomonadida</taxon>
        <taxon>Hexamitidae</taxon>
        <taxon>Hexamitinae</taxon>
        <taxon>Trepomonas</taxon>
    </lineage>
</organism>
<dbReference type="InterPro" id="IPR011263">
    <property type="entry name" value="DNA-dir_RNA_pol_RpoA/D/Rpb3"/>
</dbReference>
<dbReference type="GO" id="GO:0003899">
    <property type="term" value="F:DNA-directed RNA polymerase activity"/>
    <property type="evidence" value="ECO:0007669"/>
    <property type="project" value="InterPro"/>
</dbReference>
<dbReference type="Gene3D" id="2.170.120.12">
    <property type="entry name" value="DNA-directed RNA polymerase, insert domain"/>
    <property type="match status" value="1"/>
</dbReference>
<dbReference type="InterPro" id="IPR036643">
    <property type="entry name" value="RNApol_insert_sf"/>
</dbReference>
<evidence type="ECO:0000259" key="4">
    <source>
        <dbReference type="SMART" id="SM00662"/>
    </source>
</evidence>
<dbReference type="SUPFAM" id="SSF55257">
    <property type="entry name" value="RBP11-like subunits of RNA polymerase"/>
    <property type="match status" value="1"/>
</dbReference>
<dbReference type="SMART" id="SM00662">
    <property type="entry name" value="RPOLD"/>
    <property type="match status" value="1"/>
</dbReference>
<keyword evidence="1 5" id="KW-0240">DNA-directed RNA polymerase</keyword>
<evidence type="ECO:0000256" key="3">
    <source>
        <dbReference type="ARBA" id="ARBA00025804"/>
    </source>
</evidence>
<comment type="similarity">
    <text evidence="3">Belongs to the archaeal Rpo3/eukaryotic RPB3 RNA polymerase subunit family.</text>
</comment>
<dbReference type="SUPFAM" id="SSF56553">
    <property type="entry name" value="Insert subdomain of RNA polymerase alpha subunit"/>
    <property type="match status" value="1"/>
</dbReference>
<accession>A0A146K8E5</accession>
<sequence length="275" mass="31958">KDIIHLHESDTHNFSLKLHKHSQYETQFLMESSPAIINTIRRIILDETPTIAPDTLVMHQNTSVMHDEVFAQRIGLIPIAIDPRKLDFPEDQINENNTIVFTLEMKAEKDPINIYTADLKFNPLGSQLQRFGNVRPVEEKILLLKLGSYQEIKCEIYCHKGIGKVHAKWCPASVCFFKMLPQFQYKNQRADWFNRTLKLDKPVSCPMKVFDMEEIDIEKCTLCRSCLDDDLQIFLDDQHYLFTIEPTGFLDGKQIMEEALKVLQYKAQLVIDGLE</sequence>
<evidence type="ECO:0000313" key="5">
    <source>
        <dbReference type="EMBL" id="JAP93083.1"/>
    </source>
</evidence>
<feature type="domain" description="DNA-directed RNA polymerase RpoA/D/Rpb3-type" evidence="4">
    <location>
        <begin position="25"/>
        <end position="273"/>
    </location>
</feature>
<name>A0A146K8E5_9EUKA</name>
<keyword evidence="2" id="KW-0804">Transcription</keyword>
<evidence type="ECO:0000256" key="1">
    <source>
        <dbReference type="ARBA" id="ARBA00022478"/>
    </source>
</evidence>
<dbReference type="GO" id="GO:0005736">
    <property type="term" value="C:RNA polymerase I complex"/>
    <property type="evidence" value="ECO:0007669"/>
    <property type="project" value="TreeGrafter"/>
</dbReference>
<dbReference type="GO" id="GO:0005666">
    <property type="term" value="C:RNA polymerase III complex"/>
    <property type="evidence" value="ECO:0007669"/>
    <property type="project" value="TreeGrafter"/>
</dbReference>
<dbReference type="GO" id="GO:0046983">
    <property type="term" value="F:protein dimerization activity"/>
    <property type="evidence" value="ECO:0007669"/>
    <property type="project" value="InterPro"/>
</dbReference>
<dbReference type="InterPro" id="IPR050518">
    <property type="entry name" value="Rpo3/RPB3_RNA_Pol_subunit"/>
</dbReference>
<protein>
    <submittedName>
        <fullName evidence="5">DNA-directed RNA polymerase subunit D</fullName>
    </submittedName>
</protein>
<dbReference type="Pfam" id="PF01193">
    <property type="entry name" value="RNA_pol_L"/>
    <property type="match status" value="1"/>
</dbReference>
<feature type="non-terminal residue" evidence="5">
    <location>
        <position position="1"/>
    </location>
</feature>
<proteinExistence type="inferred from homology"/>